<dbReference type="OrthoDB" id="4228396at2"/>
<dbReference type="InterPro" id="IPR050276">
    <property type="entry name" value="MshD_Acetyltransferase"/>
</dbReference>
<dbReference type="AlphaFoldDB" id="A0A7K1GHQ7"/>
<dbReference type="Pfam" id="PF00583">
    <property type="entry name" value="Acetyltransf_1"/>
    <property type="match status" value="2"/>
</dbReference>
<feature type="domain" description="N-acetyltransferase" evidence="1">
    <location>
        <begin position="156"/>
        <end position="283"/>
    </location>
</feature>
<dbReference type="Proteomes" id="UP000488936">
    <property type="component" value="Unassembled WGS sequence"/>
</dbReference>
<organism evidence="2 3">
    <name type="scientific">Myroides pelagicus</name>
    <dbReference type="NCBI Taxonomy" id="270914"/>
    <lineage>
        <taxon>Bacteria</taxon>
        <taxon>Pseudomonadati</taxon>
        <taxon>Bacteroidota</taxon>
        <taxon>Flavobacteriia</taxon>
        <taxon>Flavobacteriales</taxon>
        <taxon>Flavobacteriaceae</taxon>
        <taxon>Myroides</taxon>
    </lineage>
</organism>
<keyword evidence="3" id="KW-1185">Reference proteome</keyword>
<name>A0A7K1GHQ7_9FLAO</name>
<dbReference type="RefSeq" id="WP_155034494.1">
    <property type="nucleotide sequence ID" value="NZ_JBHTIG010000060.1"/>
</dbReference>
<evidence type="ECO:0000313" key="3">
    <source>
        <dbReference type="Proteomes" id="UP000488936"/>
    </source>
</evidence>
<dbReference type="EMBL" id="WMJY01000001">
    <property type="protein sequence ID" value="MTH28505.1"/>
    <property type="molecule type" value="Genomic_DNA"/>
</dbReference>
<dbReference type="PROSITE" id="PS51186">
    <property type="entry name" value="GNAT"/>
    <property type="match status" value="2"/>
</dbReference>
<dbReference type="Gene3D" id="3.40.630.30">
    <property type="match status" value="2"/>
</dbReference>
<reference evidence="2 3" key="1">
    <citation type="journal article" date="2006" name="Int. J. Syst. Evol. Microbiol.">
        <title>Myroides pelagicus sp. nov., isolated from seawater in Thailand.</title>
        <authorList>
            <person name="Yoon J."/>
            <person name="Maneerat S."/>
            <person name="Kawai F."/>
            <person name="Yokota A."/>
        </authorList>
    </citation>
    <scope>NUCLEOTIDE SEQUENCE [LARGE SCALE GENOMIC DNA]</scope>
    <source>
        <strain evidence="2 3">SM1T</strain>
    </source>
</reference>
<sequence>MSTNFQYRFLNNVNFDELVEVFNKAFHDYVVPMQLTREELEKKIKTEGIQLSDSIGVYANKKLVGFILHGRNNYKLYNAATGVIPEYRGNNLTTKMYEYGLPIFRSFDIRKISLEVISTNDIAFKAYRKIGFKKWRSLNCLKGKTKYKLSQKELLNNIEIKDTSYYEYLVHYAEKDLLPSWQNNEFCISNNERNLILKKAVLDNQLIGYIIFNPANGKIHQIWVKEPYRRKGIGTLLVSHCLPERKEFYITNIDAQNFGLNMFIKSIGGQAFLEQNEMELYLK</sequence>
<protein>
    <submittedName>
        <fullName evidence="2">GNAT family N-acetyltransferase</fullName>
    </submittedName>
</protein>
<dbReference type="InterPro" id="IPR000182">
    <property type="entry name" value="GNAT_dom"/>
</dbReference>
<proteinExistence type="predicted"/>
<dbReference type="SUPFAM" id="SSF55729">
    <property type="entry name" value="Acyl-CoA N-acyltransferases (Nat)"/>
    <property type="match status" value="2"/>
</dbReference>
<keyword evidence="2" id="KW-0808">Transferase</keyword>
<dbReference type="PANTHER" id="PTHR43617:SF22">
    <property type="entry name" value="L-AMINO ACID N-ACETYLTRANSFERASE AAAT"/>
    <property type="match status" value="1"/>
</dbReference>
<gene>
    <name evidence="2" type="ORF">GJV77_00995</name>
</gene>
<evidence type="ECO:0000313" key="2">
    <source>
        <dbReference type="EMBL" id="MTH28505.1"/>
    </source>
</evidence>
<evidence type="ECO:0000259" key="1">
    <source>
        <dbReference type="PROSITE" id="PS51186"/>
    </source>
</evidence>
<dbReference type="CDD" id="cd04301">
    <property type="entry name" value="NAT_SF"/>
    <property type="match status" value="1"/>
</dbReference>
<accession>A0A7K1GHQ7</accession>
<dbReference type="PANTHER" id="PTHR43617">
    <property type="entry name" value="L-AMINO ACID N-ACETYLTRANSFERASE"/>
    <property type="match status" value="1"/>
</dbReference>
<dbReference type="GO" id="GO:0016747">
    <property type="term" value="F:acyltransferase activity, transferring groups other than amino-acyl groups"/>
    <property type="evidence" value="ECO:0007669"/>
    <property type="project" value="InterPro"/>
</dbReference>
<dbReference type="InterPro" id="IPR016181">
    <property type="entry name" value="Acyl_CoA_acyltransferase"/>
</dbReference>
<comment type="caution">
    <text evidence="2">The sequence shown here is derived from an EMBL/GenBank/DDBJ whole genome shotgun (WGS) entry which is preliminary data.</text>
</comment>
<feature type="domain" description="N-acetyltransferase" evidence="1">
    <location>
        <begin position="5"/>
        <end position="147"/>
    </location>
</feature>